<dbReference type="EMBL" id="CAAALY010087611">
    <property type="protein sequence ID" value="VEL27492.1"/>
    <property type="molecule type" value="Genomic_DNA"/>
</dbReference>
<evidence type="ECO:0000313" key="1">
    <source>
        <dbReference type="EMBL" id="VEL27492.1"/>
    </source>
</evidence>
<dbReference type="Proteomes" id="UP000784294">
    <property type="component" value="Unassembled WGS sequence"/>
</dbReference>
<keyword evidence="2" id="KW-1185">Reference proteome</keyword>
<organism evidence="1 2">
    <name type="scientific">Protopolystoma xenopodis</name>
    <dbReference type="NCBI Taxonomy" id="117903"/>
    <lineage>
        <taxon>Eukaryota</taxon>
        <taxon>Metazoa</taxon>
        <taxon>Spiralia</taxon>
        <taxon>Lophotrochozoa</taxon>
        <taxon>Platyhelminthes</taxon>
        <taxon>Monogenea</taxon>
        <taxon>Polyopisthocotylea</taxon>
        <taxon>Polystomatidea</taxon>
        <taxon>Polystomatidae</taxon>
        <taxon>Protopolystoma</taxon>
    </lineage>
</organism>
<comment type="caution">
    <text evidence="1">The sequence shown here is derived from an EMBL/GenBank/DDBJ whole genome shotgun (WGS) entry which is preliminary data.</text>
</comment>
<protein>
    <submittedName>
        <fullName evidence="1">Uncharacterized protein</fullName>
    </submittedName>
</protein>
<accession>A0A448X424</accession>
<proteinExistence type="predicted"/>
<dbReference type="AlphaFoldDB" id="A0A448X424"/>
<reference evidence="1" key="1">
    <citation type="submission" date="2018-11" db="EMBL/GenBank/DDBJ databases">
        <authorList>
            <consortium name="Pathogen Informatics"/>
        </authorList>
    </citation>
    <scope>NUCLEOTIDE SEQUENCE</scope>
</reference>
<name>A0A448X424_9PLAT</name>
<gene>
    <name evidence="1" type="ORF">PXEA_LOCUS20932</name>
</gene>
<sequence length="118" mass="13343">MSLQPRPRSRSRSRSCARRLSPPVLCSLVPARVVYLIPCASQPTWASLHSRLLCLSCVTFALLCLFDRELPIEPQPRVASKTFVSPRHGTSLSTPNWTRIRVVLELHCSIDYWIGART</sequence>
<evidence type="ECO:0000313" key="2">
    <source>
        <dbReference type="Proteomes" id="UP000784294"/>
    </source>
</evidence>